<evidence type="ECO:0000259" key="1">
    <source>
        <dbReference type="PROSITE" id="PS50990"/>
    </source>
</evidence>
<organism evidence="2 3">
    <name type="scientific">Crenobacter luteus</name>
    <dbReference type="NCBI Taxonomy" id="1452487"/>
    <lineage>
        <taxon>Bacteria</taxon>
        <taxon>Pseudomonadati</taxon>
        <taxon>Pseudomonadota</taxon>
        <taxon>Betaproteobacteria</taxon>
        <taxon>Neisseriales</taxon>
        <taxon>Neisseriaceae</taxon>
        <taxon>Crenobacter</taxon>
    </lineage>
</organism>
<dbReference type="Gene3D" id="3.90.70.10">
    <property type="entry name" value="Cysteine proteinases"/>
    <property type="match status" value="1"/>
</dbReference>
<dbReference type="GO" id="GO:0008233">
    <property type="term" value="F:peptidase activity"/>
    <property type="evidence" value="ECO:0007669"/>
    <property type="project" value="InterPro"/>
</dbReference>
<keyword evidence="3" id="KW-1185">Reference proteome</keyword>
<dbReference type="GO" id="GO:0005524">
    <property type="term" value="F:ATP binding"/>
    <property type="evidence" value="ECO:0007669"/>
    <property type="project" value="InterPro"/>
</dbReference>
<comment type="caution">
    <text evidence="2">The sequence shown here is derived from an EMBL/GenBank/DDBJ whole genome shotgun (WGS) entry which is preliminary data.</text>
</comment>
<evidence type="ECO:0000313" key="3">
    <source>
        <dbReference type="Proteomes" id="UP000076625"/>
    </source>
</evidence>
<dbReference type="Pfam" id="PF03412">
    <property type="entry name" value="Peptidase_C39"/>
    <property type="match status" value="1"/>
</dbReference>
<proteinExistence type="predicted"/>
<dbReference type="CDD" id="cd02423">
    <property type="entry name" value="Peptidase_C39G"/>
    <property type="match status" value="1"/>
</dbReference>
<reference evidence="3" key="1">
    <citation type="submission" date="2016-01" db="EMBL/GenBank/DDBJ databases">
        <title>Draft genome of Chromobacterium sp. F49.</title>
        <authorList>
            <person name="Hong K.W."/>
        </authorList>
    </citation>
    <scope>NUCLEOTIDE SEQUENCE [LARGE SCALE GENOMIC DNA]</scope>
    <source>
        <strain evidence="3">CN10</strain>
    </source>
</reference>
<dbReference type="InterPro" id="IPR005074">
    <property type="entry name" value="Peptidase_C39"/>
</dbReference>
<gene>
    <name evidence="2" type="ORF">AVW16_11475</name>
</gene>
<dbReference type="Proteomes" id="UP000076625">
    <property type="component" value="Unassembled WGS sequence"/>
</dbReference>
<dbReference type="GO" id="GO:0016020">
    <property type="term" value="C:membrane"/>
    <property type="evidence" value="ECO:0007669"/>
    <property type="project" value="InterPro"/>
</dbReference>
<dbReference type="STRING" id="1452487.AVW16_11475"/>
<dbReference type="PROSITE" id="PS50990">
    <property type="entry name" value="PEPTIDASE_C39"/>
    <property type="match status" value="1"/>
</dbReference>
<dbReference type="AlphaFoldDB" id="A0A163CI29"/>
<evidence type="ECO:0000313" key="2">
    <source>
        <dbReference type="EMBL" id="KZE32486.1"/>
    </source>
</evidence>
<name>A0A163CI29_9NEIS</name>
<feature type="domain" description="Peptidase C39" evidence="1">
    <location>
        <begin position="26"/>
        <end position="156"/>
    </location>
</feature>
<dbReference type="GO" id="GO:0006508">
    <property type="term" value="P:proteolysis"/>
    <property type="evidence" value="ECO:0007669"/>
    <property type="project" value="InterPro"/>
</dbReference>
<sequence length="203" mass="23014">MTGLNSSYNVTMTTFKERAFKNTIRQKYDFSCGAAALATLLTHHYEYPIKEETIFEAMFREGDQEKIKKYGFSMADMRKFLEGRGIPANGYDIGLDKLAEIGVPAIVLISTNGYNHFVVITGISKDKVLVSDSAIGVKSYDRTQFENMWGKVVFLITARADLGEKYFNRDDYWKIVEKAPLDTATTNAALSNWRILMRGPNDF</sequence>
<accession>A0A163CI29</accession>
<dbReference type="EMBL" id="LQQU01000021">
    <property type="protein sequence ID" value="KZE32486.1"/>
    <property type="molecule type" value="Genomic_DNA"/>
</dbReference>
<protein>
    <recommendedName>
        <fullName evidence="1">Peptidase C39 domain-containing protein</fullName>
    </recommendedName>
</protein>